<feature type="domain" description="Heterokaryon incompatibility" evidence="1">
    <location>
        <begin position="56"/>
        <end position="179"/>
    </location>
</feature>
<evidence type="ECO:0000259" key="1">
    <source>
        <dbReference type="Pfam" id="PF06985"/>
    </source>
</evidence>
<dbReference type="Pfam" id="PF06985">
    <property type="entry name" value="HET"/>
    <property type="match status" value="1"/>
</dbReference>
<name>A0A161XVG6_PENCH</name>
<gene>
    <name evidence="2" type="ORF">EN45_050950</name>
</gene>
<dbReference type="PhylomeDB" id="A0A161XVG6"/>
<sequence length="647" mass="74364">MDEARFQRPPSPYPTEVQIDPDHEKRVIDIQPASGKEEIRCHVSPQSLTSHPSGDYEALSYVWGDWENHGTISLNGIPDFPVTRNLLRALRRVRTRDRPRRVWIDQISINQQEKAERKRQVKQIGRIFSQASRVIVWLGESDEDIDYASKDGRDVFTALHKLYSDGTANQWWSRAWVIEEFVLAERDPLVMFGPYQREWAEFMELEEEWLSYRSKARNRDTDPAMEAIAKELFSINFHMLNYSRMRVCKNEHNLHSLTAILRQTNTLDPRDKVYCVLASLSDMERALITVDYDKSVSEVFSLATYASIASTGSLGILSLVPRLSSQKIGEMPTWTVDFTFPWEKQTIRTGKAEHRPLRYLTMVSEVMEVIQPQELYGLFQLFDFASTQQSWTHKNPKTTAEVFLNPYDPGKLVLTGLEFDSVQDIACVDTSVGLSKATPAEAIINYAVPSSTNSFLALFDLKNLNSKEREIHSSIRQRVSSISPYYRVVDFSLTYSSTQDLGTVRLSRIATLFRAWDKAARPRKARPISEPSLAAVPDIWRRFWSQVKQGDMIGMRASLFKFYMLLDTRGVSFFITAAGFVGLGPADLKPDDRIVLCYGSRFPVALRRSSNGNWQFVGFIYVRGIMDHELFDCFPNIMLKETRFILE</sequence>
<dbReference type="AlphaFoldDB" id="A0A161XVG6"/>
<dbReference type="InterPro" id="IPR052895">
    <property type="entry name" value="HetReg/Transcr_Mod"/>
</dbReference>
<evidence type="ECO:0000313" key="2">
    <source>
        <dbReference type="EMBL" id="KZN86562.1"/>
    </source>
</evidence>
<dbReference type="PANTHER" id="PTHR24148:SF82">
    <property type="entry name" value="HETEROKARYON INCOMPATIBILITY DOMAIN-CONTAINING PROTEIN"/>
    <property type="match status" value="1"/>
</dbReference>
<dbReference type="EMBL" id="CM002799">
    <property type="protein sequence ID" value="KZN86562.1"/>
    <property type="molecule type" value="Genomic_DNA"/>
</dbReference>
<dbReference type="Pfam" id="PF26639">
    <property type="entry name" value="Het-6_barrel"/>
    <property type="match status" value="1"/>
</dbReference>
<proteinExistence type="predicted"/>
<reference evidence="2" key="1">
    <citation type="journal article" date="2014" name="Genome Announc.">
        <title>Complete sequencing and chromosome-scale genome assembly of the industrial progenitor strain P2niaD18 from the penicillin producer Penicillium chrysogenum.</title>
        <authorList>
            <person name="Specht T."/>
            <person name="Dahlmann T.A."/>
            <person name="Zadra I."/>
            <person name="Kurnsteiner H."/>
            <person name="Kuck U."/>
        </authorList>
    </citation>
    <scope>NUCLEOTIDE SEQUENCE [LARGE SCALE GENOMIC DNA]</scope>
    <source>
        <strain evidence="2">P2niaD18</strain>
    </source>
</reference>
<dbReference type="PANTHER" id="PTHR24148">
    <property type="entry name" value="ANKYRIN REPEAT DOMAIN-CONTAINING PROTEIN 39 HOMOLOG-RELATED"/>
    <property type="match status" value="1"/>
</dbReference>
<dbReference type="InterPro" id="IPR010730">
    <property type="entry name" value="HET"/>
</dbReference>
<accession>A0A161XVG6</accession>
<organism evidence="2">
    <name type="scientific">Penicillium chrysogenum</name>
    <name type="common">Penicillium notatum</name>
    <dbReference type="NCBI Taxonomy" id="5076"/>
    <lineage>
        <taxon>Eukaryota</taxon>
        <taxon>Fungi</taxon>
        <taxon>Dikarya</taxon>
        <taxon>Ascomycota</taxon>
        <taxon>Pezizomycotina</taxon>
        <taxon>Eurotiomycetes</taxon>
        <taxon>Eurotiomycetidae</taxon>
        <taxon>Eurotiales</taxon>
        <taxon>Aspergillaceae</taxon>
        <taxon>Penicillium</taxon>
        <taxon>Penicillium chrysogenum species complex</taxon>
    </lineage>
</organism>
<dbReference type="Proteomes" id="UP000076449">
    <property type="component" value="Chromosome II"/>
</dbReference>
<protein>
    <submittedName>
        <fullName evidence="2">Heterokaryon incompatibility protein 6, OR allele</fullName>
    </submittedName>
</protein>